<feature type="transmembrane region" description="Helical" evidence="2">
    <location>
        <begin position="76"/>
        <end position="98"/>
    </location>
</feature>
<dbReference type="PROSITE" id="PS00194">
    <property type="entry name" value="THIOREDOXIN_1"/>
    <property type="match status" value="1"/>
</dbReference>
<dbReference type="InterPro" id="IPR013766">
    <property type="entry name" value="Thioredoxin_domain"/>
</dbReference>
<evidence type="ECO:0000313" key="5">
    <source>
        <dbReference type="Proteomes" id="UP000570361"/>
    </source>
</evidence>
<feature type="transmembrane region" description="Helical" evidence="2">
    <location>
        <begin position="134"/>
        <end position="151"/>
    </location>
</feature>
<feature type="transmembrane region" description="Helical" evidence="2">
    <location>
        <begin position="15"/>
        <end position="33"/>
    </location>
</feature>
<organism evidence="4 5">
    <name type="scientific">Paenibacillus phyllosphaerae</name>
    <dbReference type="NCBI Taxonomy" id="274593"/>
    <lineage>
        <taxon>Bacteria</taxon>
        <taxon>Bacillati</taxon>
        <taxon>Bacillota</taxon>
        <taxon>Bacilli</taxon>
        <taxon>Bacillales</taxon>
        <taxon>Paenibacillaceae</taxon>
        <taxon>Paenibacillus</taxon>
    </lineage>
</organism>
<dbReference type="CDD" id="cd02966">
    <property type="entry name" value="TlpA_like_family"/>
    <property type="match status" value="1"/>
</dbReference>
<keyword evidence="2" id="KW-0472">Membrane</keyword>
<evidence type="ECO:0000256" key="2">
    <source>
        <dbReference type="SAM" id="Phobius"/>
    </source>
</evidence>
<reference evidence="4 5" key="1">
    <citation type="submission" date="2020-08" db="EMBL/GenBank/DDBJ databases">
        <title>Genomic Encyclopedia of Type Strains, Phase III (KMG-III): the genomes of soil and plant-associated and newly described type strains.</title>
        <authorList>
            <person name="Whitman W."/>
        </authorList>
    </citation>
    <scope>NUCLEOTIDE SEQUENCE [LARGE SCALE GENOMIC DNA]</scope>
    <source>
        <strain evidence="4 5">CECT 5862</strain>
    </source>
</reference>
<sequence>MYAIEAFNRVLNLEIVVYLLAGLAGVLLIRLFMRGQENQSRAVSEAWNAVILWLAVWKGSLVLFDWESFRHDWRSLLYFSGGSAGMWLAAAAAGVYLIVRSGLRRGLERLFILSLGWTAAVQFSYVLFDAGSAVRHAAIVLFVFIVGYALWRGREQAEWRRTVSLACLYGLGMMALQYVDFSATKVSYSATGGIEQGVKVGQRAADFTLTNLEGESVRLSDYAGQPVMINFWATWCPPCKVEMPHLQKLHEDYEDEGLTVLSVNLTSTERGSANVGSFVEREGLSFPVLLDAEGQVQEQYRIKGYPTSVFVGRSGVIEERIPGALDYNGMKAVIARMLE</sequence>
<accession>A0A7W5FML7</accession>
<gene>
    <name evidence="4" type="ORF">FHS18_002330</name>
</gene>
<dbReference type="EMBL" id="JACHXK010000004">
    <property type="protein sequence ID" value="MBB3110263.1"/>
    <property type="molecule type" value="Genomic_DNA"/>
</dbReference>
<dbReference type="InterPro" id="IPR050553">
    <property type="entry name" value="Thioredoxin_ResA/DsbE_sf"/>
</dbReference>
<dbReference type="InterPro" id="IPR017937">
    <property type="entry name" value="Thioredoxin_CS"/>
</dbReference>
<dbReference type="InterPro" id="IPR000866">
    <property type="entry name" value="AhpC/TSA"/>
</dbReference>
<proteinExistence type="predicted"/>
<keyword evidence="2" id="KW-1133">Transmembrane helix</keyword>
<evidence type="ECO:0000313" key="4">
    <source>
        <dbReference type="EMBL" id="MBB3110263.1"/>
    </source>
</evidence>
<dbReference type="RefSeq" id="WP_183600113.1">
    <property type="nucleotide sequence ID" value="NZ_JACHXK010000004.1"/>
</dbReference>
<protein>
    <submittedName>
        <fullName evidence="4">Peroxiredoxin</fullName>
    </submittedName>
</protein>
<evidence type="ECO:0000259" key="3">
    <source>
        <dbReference type="PROSITE" id="PS51352"/>
    </source>
</evidence>
<feature type="domain" description="Thioredoxin" evidence="3">
    <location>
        <begin position="198"/>
        <end position="339"/>
    </location>
</feature>
<keyword evidence="2" id="KW-0812">Transmembrane</keyword>
<dbReference type="Pfam" id="PF00578">
    <property type="entry name" value="AhpC-TSA"/>
    <property type="match status" value="1"/>
</dbReference>
<dbReference type="GO" id="GO:0016491">
    <property type="term" value="F:oxidoreductase activity"/>
    <property type="evidence" value="ECO:0007669"/>
    <property type="project" value="InterPro"/>
</dbReference>
<dbReference type="AlphaFoldDB" id="A0A7W5FML7"/>
<dbReference type="SUPFAM" id="SSF52833">
    <property type="entry name" value="Thioredoxin-like"/>
    <property type="match status" value="1"/>
</dbReference>
<feature type="transmembrane region" description="Helical" evidence="2">
    <location>
        <begin position="45"/>
        <end position="64"/>
    </location>
</feature>
<keyword evidence="1" id="KW-1015">Disulfide bond</keyword>
<dbReference type="PANTHER" id="PTHR42852">
    <property type="entry name" value="THIOL:DISULFIDE INTERCHANGE PROTEIN DSBE"/>
    <property type="match status" value="1"/>
</dbReference>
<keyword evidence="5" id="KW-1185">Reference proteome</keyword>
<name>A0A7W5FML7_9BACL</name>
<feature type="transmembrane region" description="Helical" evidence="2">
    <location>
        <begin position="110"/>
        <end position="128"/>
    </location>
</feature>
<dbReference type="InterPro" id="IPR036249">
    <property type="entry name" value="Thioredoxin-like_sf"/>
</dbReference>
<dbReference type="GO" id="GO:0016209">
    <property type="term" value="F:antioxidant activity"/>
    <property type="evidence" value="ECO:0007669"/>
    <property type="project" value="InterPro"/>
</dbReference>
<dbReference type="PANTHER" id="PTHR42852:SF17">
    <property type="entry name" value="THIOREDOXIN-LIKE PROTEIN HI_1115"/>
    <property type="match status" value="1"/>
</dbReference>
<comment type="caution">
    <text evidence="4">The sequence shown here is derived from an EMBL/GenBank/DDBJ whole genome shotgun (WGS) entry which is preliminary data.</text>
</comment>
<dbReference type="Proteomes" id="UP000570361">
    <property type="component" value="Unassembled WGS sequence"/>
</dbReference>
<dbReference type="PROSITE" id="PS51352">
    <property type="entry name" value="THIOREDOXIN_2"/>
    <property type="match status" value="1"/>
</dbReference>
<evidence type="ECO:0000256" key="1">
    <source>
        <dbReference type="ARBA" id="ARBA00023157"/>
    </source>
</evidence>
<dbReference type="Gene3D" id="3.40.30.10">
    <property type="entry name" value="Glutaredoxin"/>
    <property type="match status" value="1"/>
</dbReference>